<organism evidence="2 3">
    <name type="scientific">Ophiocordyceps unilateralis</name>
    <name type="common">Zombie-ant fungus</name>
    <name type="synonym">Torrubia unilateralis</name>
    <dbReference type="NCBI Taxonomy" id="268505"/>
    <lineage>
        <taxon>Eukaryota</taxon>
        <taxon>Fungi</taxon>
        <taxon>Dikarya</taxon>
        <taxon>Ascomycota</taxon>
        <taxon>Pezizomycotina</taxon>
        <taxon>Sordariomycetes</taxon>
        <taxon>Hypocreomycetidae</taxon>
        <taxon>Hypocreales</taxon>
        <taxon>Ophiocordycipitaceae</taxon>
        <taxon>Ophiocordyceps</taxon>
    </lineage>
</organism>
<dbReference type="Proteomes" id="UP000037136">
    <property type="component" value="Unassembled WGS sequence"/>
</dbReference>
<dbReference type="EMBL" id="LAZP02000068">
    <property type="protein sequence ID" value="PFH61496.1"/>
    <property type="molecule type" value="Genomic_DNA"/>
</dbReference>
<evidence type="ECO:0000313" key="2">
    <source>
        <dbReference type="EMBL" id="PFH61496.1"/>
    </source>
</evidence>
<feature type="compositionally biased region" description="Basic and acidic residues" evidence="1">
    <location>
        <begin position="21"/>
        <end position="39"/>
    </location>
</feature>
<sequence length="73" mass="8057">MNSNTSASLNVNLSASNGSGEPKKQQKEKNEQYRSERINRWLLDTESRVVIGGAQGPDQHHCGSDKSKSVDKK</sequence>
<gene>
    <name evidence="2" type="ORF">XA68_17153</name>
</gene>
<evidence type="ECO:0000256" key="1">
    <source>
        <dbReference type="SAM" id="MobiDB-lite"/>
    </source>
</evidence>
<feature type="compositionally biased region" description="Basic and acidic residues" evidence="1">
    <location>
        <begin position="58"/>
        <end position="73"/>
    </location>
</feature>
<feature type="compositionally biased region" description="Low complexity" evidence="1">
    <location>
        <begin position="1"/>
        <end position="20"/>
    </location>
</feature>
<protein>
    <submittedName>
        <fullName evidence="2">Uncharacterized protein</fullName>
    </submittedName>
</protein>
<reference evidence="2 3" key="2">
    <citation type="journal article" date="2017" name="Sci. Rep.">
        <title>Ant-infecting Ophiocordyceps genomes reveal a high diversity of potential behavioral manipulation genes and a possible major role for enterotoxins.</title>
        <authorList>
            <person name="de Bekker C."/>
            <person name="Ohm R.A."/>
            <person name="Evans H.C."/>
            <person name="Brachmann A."/>
            <person name="Hughes D.P."/>
        </authorList>
    </citation>
    <scope>NUCLEOTIDE SEQUENCE [LARGE SCALE GENOMIC DNA]</scope>
    <source>
        <strain evidence="2 3">SC16a</strain>
    </source>
</reference>
<proteinExistence type="predicted"/>
<comment type="caution">
    <text evidence="2">The sequence shown here is derived from an EMBL/GenBank/DDBJ whole genome shotgun (WGS) entry which is preliminary data.</text>
</comment>
<dbReference type="AlphaFoldDB" id="A0A2A9PKZ8"/>
<accession>A0A2A9PKZ8</accession>
<evidence type="ECO:0000313" key="3">
    <source>
        <dbReference type="Proteomes" id="UP000037136"/>
    </source>
</evidence>
<feature type="region of interest" description="Disordered" evidence="1">
    <location>
        <begin position="51"/>
        <end position="73"/>
    </location>
</feature>
<reference evidence="2 3" key="1">
    <citation type="journal article" date="2015" name="BMC Genomics">
        <title>Gene expression during zombie ant biting behavior reflects the complexity underlying fungal parasitic behavioral manipulation.</title>
        <authorList>
            <person name="de Bekker C."/>
            <person name="Ohm R.A."/>
            <person name="Loreto R.G."/>
            <person name="Sebastian A."/>
            <person name="Albert I."/>
            <person name="Merrow M."/>
            <person name="Brachmann A."/>
            <person name="Hughes D.P."/>
        </authorList>
    </citation>
    <scope>NUCLEOTIDE SEQUENCE [LARGE SCALE GENOMIC DNA]</scope>
    <source>
        <strain evidence="2 3">SC16a</strain>
    </source>
</reference>
<keyword evidence="3" id="KW-1185">Reference proteome</keyword>
<name>A0A2A9PKZ8_OPHUN</name>
<feature type="region of interest" description="Disordered" evidence="1">
    <location>
        <begin position="1"/>
        <end position="39"/>
    </location>
</feature>